<reference evidence="5" key="2">
    <citation type="submission" date="2020-09" db="EMBL/GenBank/DDBJ databases">
        <authorList>
            <person name="Sun Q."/>
            <person name="Zhou Y."/>
        </authorList>
    </citation>
    <scope>NUCLEOTIDE SEQUENCE</scope>
    <source>
        <strain evidence="5">CGMCC 1.15519</strain>
    </source>
</reference>
<dbReference type="Proteomes" id="UP000635071">
    <property type="component" value="Unassembled WGS sequence"/>
</dbReference>
<keyword evidence="2" id="KW-0223">Dioxygenase</keyword>
<dbReference type="PANTHER" id="PTHR46332">
    <property type="entry name" value="ASPARTATE BETA-HYDROXYLASE DOMAIN-CONTAINING PROTEIN 2"/>
    <property type="match status" value="1"/>
</dbReference>
<keyword evidence="3" id="KW-0560">Oxidoreductase</keyword>
<dbReference type="SUPFAM" id="SSF48452">
    <property type="entry name" value="TPR-like"/>
    <property type="match status" value="1"/>
</dbReference>
<dbReference type="Gene3D" id="2.60.120.330">
    <property type="entry name" value="B-lactam Antibiotic, Isopenicillin N Synthase, Chain"/>
    <property type="match status" value="1"/>
</dbReference>
<gene>
    <name evidence="5" type="ORF">GCM10011529_19500</name>
</gene>
<reference evidence="5" key="1">
    <citation type="journal article" date="2014" name="Int. J. Syst. Evol. Microbiol.">
        <title>Complete genome sequence of Corynebacterium casei LMG S-19264T (=DSM 44701T), isolated from a smear-ripened cheese.</title>
        <authorList>
            <consortium name="US DOE Joint Genome Institute (JGI-PGF)"/>
            <person name="Walter F."/>
            <person name="Albersmeier A."/>
            <person name="Kalinowski J."/>
            <person name="Ruckert C."/>
        </authorList>
    </citation>
    <scope>NUCLEOTIDE SEQUENCE</scope>
    <source>
        <strain evidence="5">CGMCC 1.15519</strain>
    </source>
</reference>
<dbReference type="InterPro" id="IPR011990">
    <property type="entry name" value="TPR-like_helical_dom_sf"/>
</dbReference>
<dbReference type="InterPro" id="IPR051821">
    <property type="entry name" value="Asp/Asn_beta-hydroxylase"/>
</dbReference>
<accession>A0A917E816</accession>
<feature type="domain" description="Aspartyl/asparaginy/proline hydroxylase" evidence="4">
    <location>
        <begin position="221"/>
        <end position="383"/>
    </location>
</feature>
<dbReference type="AlphaFoldDB" id="A0A917E816"/>
<dbReference type="InterPro" id="IPR007803">
    <property type="entry name" value="Asp/Arg/Pro-Hydrxlase"/>
</dbReference>
<comment type="caution">
    <text evidence="5">The sequence shown here is derived from an EMBL/GenBank/DDBJ whole genome shotgun (WGS) entry which is preliminary data.</text>
</comment>
<dbReference type="Gene3D" id="1.25.40.10">
    <property type="entry name" value="Tetratricopeptide repeat domain"/>
    <property type="match status" value="1"/>
</dbReference>
<keyword evidence="6" id="KW-1185">Reference proteome</keyword>
<evidence type="ECO:0000313" key="5">
    <source>
        <dbReference type="EMBL" id="GGE13222.1"/>
    </source>
</evidence>
<dbReference type="GO" id="GO:0016020">
    <property type="term" value="C:membrane"/>
    <property type="evidence" value="ECO:0007669"/>
    <property type="project" value="TreeGrafter"/>
</dbReference>
<dbReference type="EMBL" id="BMJM01000006">
    <property type="protein sequence ID" value="GGE13222.1"/>
    <property type="molecule type" value="Genomic_DNA"/>
</dbReference>
<dbReference type="PANTHER" id="PTHR46332:SF5">
    <property type="entry name" value="ASPARTATE BETA-HYDROXYLASE DOMAIN CONTAINING 2"/>
    <property type="match status" value="1"/>
</dbReference>
<organism evidence="5 6">
    <name type="scientific">Sandarakinorhabdus glacialis</name>
    <dbReference type="NCBI Taxonomy" id="1614636"/>
    <lineage>
        <taxon>Bacteria</taxon>
        <taxon>Pseudomonadati</taxon>
        <taxon>Pseudomonadota</taxon>
        <taxon>Alphaproteobacteria</taxon>
        <taxon>Sphingomonadales</taxon>
        <taxon>Sphingosinicellaceae</taxon>
        <taxon>Sandarakinorhabdus</taxon>
    </lineage>
</organism>
<proteinExistence type="inferred from homology"/>
<protein>
    <recommendedName>
        <fullName evidence="4">Aspartyl/asparaginy/proline hydroxylase domain-containing protein</fullName>
    </recommendedName>
</protein>
<dbReference type="InterPro" id="IPR027443">
    <property type="entry name" value="IPNS-like_sf"/>
</dbReference>
<dbReference type="SUPFAM" id="SSF51197">
    <property type="entry name" value="Clavaminate synthase-like"/>
    <property type="match status" value="1"/>
</dbReference>
<evidence type="ECO:0000256" key="3">
    <source>
        <dbReference type="ARBA" id="ARBA00023002"/>
    </source>
</evidence>
<dbReference type="Pfam" id="PF05118">
    <property type="entry name" value="Asp_Arg_Hydrox"/>
    <property type="match status" value="1"/>
</dbReference>
<evidence type="ECO:0000313" key="6">
    <source>
        <dbReference type="Proteomes" id="UP000635071"/>
    </source>
</evidence>
<sequence length="402" mass="43233">MDSEAHPIGGVVIPRYHGTMNDPAKARLEAIAHAGIAALRRRDGAAARPAFDEIVASGRASPQIWLMLAQACDLEDDRPAARSALAQVLAADPANLYALVMHGELLTRDGDDRAAVSWYARALSGASGAQGLPQDLLERLRRAEAEHAAASGRFMAKLQDSLAAAGVDDNTAGPRFAEALAIVSGQARPFLQEPTSFYFPGLPQRAFYDPADFAWTAALEEATSAITAEVAAILADRAGLQPYVERPKDRPAKAHSLLDDPRWSAYHLVRDGVPVAEHAARCPATMAAIAGLPIPVIAGASPMVLFSILAPGTHIQPHNGMLNTRLICHLPLVVPDNCRLRVGNTVRTVDAGKMLIFDDSIEHEAWNDSDAPRAILLFEIWRPELDDGERQALRAMFEATSH</sequence>
<comment type="similarity">
    <text evidence="1">Belongs to the aspartyl/asparaginyl beta-hydroxylase family.</text>
</comment>
<dbReference type="GO" id="GO:0051213">
    <property type="term" value="F:dioxygenase activity"/>
    <property type="evidence" value="ECO:0007669"/>
    <property type="project" value="UniProtKB-KW"/>
</dbReference>
<evidence type="ECO:0000256" key="2">
    <source>
        <dbReference type="ARBA" id="ARBA00022964"/>
    </source>
</evidence>
<name>A0A917E816_9SPHN</name>
<evidence type="ECO:0000259" key="4">
    <source>
        <dbReference type="Pfam" id="PF05118"/>
    </source>
</evidence>
<evidence type="ECO:0000256" key="1">
    <source>
        <dbReference type="ARBA" id="ARBA00007730"/>
    </source>
</evidence>